<dbReference type="InterPro" id="IPR050791">
    <property type="entry name" value="Aldo-Keto_reductase"/>
</dbReference>
<dbReference type="PANTHER" id="PTHR43625">
    <property type="entry name" value="AFLATOXIN B1 ALDEHYDE REDUCTASE"/>
    <property type="match status" value="1"/>
</dbReference>
<dbReference type="InterPro" id="IPR023210">
    <property type="entry name" value="NADP_OxRdtase_dom"/>
</dbReference>
<evidence type="ECO:0000313" key="3">
    <source>
        <dbReference type="EMBL" id="KAK3384845.1"/>
    </source>
</evidence>
<protein>
    <submittedName>
        <fullName evidence="3">NADP-dependent oxidoreductase domain-containing protein</fullName>
    </submittedName>
</protein>
<feature type="domain" description="NADP-dependent oxidoreductase" evidence="2">
    <location>
        <begin position="17"/>
        <end position="308"/>
    </location>
</feature>
<dbReference type="Pfam" id="PF00248">
    <property type="entry name" value="Aldo_ket_red"/>
    <property type="match status" value="1"/>
</dbReference>
<accession>A0AAE0NNQ8</accession>
<proteinExistence type="predicted"/>
<dbReference type="GO" id="GO:0005737">
    <property type="term" value="C:cytoplasm"/>
    <property type="evidence" value="ECO:0007669"/>
    <property type="project" value="TreeGrafter"/>
</dbReference>
<organism evidence="3 4">
    <name type="scientific">Podospora didyma</name>
    <dbReference type="NCBI Taxonomy" id="330526"/>
    <lineage>
        <taxon>Eukaryota</taxon>
        <taxon>Fungi</taxon>
        <taxon>Dikarya</taxon>
        <taxon>Ascomycota</taxon>
        <taxon>Pezizomycotina</taxon>
        <taxon>Sordariomycetes</taxon>
        <taxon>Sordariomycetidae</taxon>
        <taxon>Sordariales</taxon>
        <taxon>Podosporaceae</taxon>
        <taxon>Podospora</taxon>
    </lineage>
</organism>
<dbReference type="InterPro" id="IPR036812">
    <property type="entry name" value="NAD(P)_OxRdtase_dom_sf"/>
</dbReference>
<evidence type="ECO:0000313" key="4">
    <source>
        <dbReference type="Proteomes" id="UP001285441"/>
    </source>
</evidence>
<keyword evidence="1" id="KW-0560">Oxidoreductase</keyword>
<name>A0AAE0NNQ8_9PEZI</name>
<dbReference type="Gene3D" id="3.20.20.100">
    <property type="entry name" value="NADP-dependent oxidoreductase domain"/>
    <property type="match status" value="1"/>
</dbReference>
<dbReference type="AlphaFoldDB" id="A0AAE0NNQ8"/>
<dbReference type="SUPFAM" id="SSF51430">
    <property type="entry name" value="NAD(P)-linked oxidoreductase"/>
    <property type="match status" value="1"/>
</dbReference>
<keyword evidence="4" id="KW-1185">Reference proteome</keyword>
<reference evidence="3" key="2">
    <citation type="submission" date="2023-06" db="EMBL/GenBank/DDBJ databases">
        <authorList>
            <consortium name="Lawrence Berkeley National Laboratory"/>
            <person name="Haridas S."/>
            <person name="Hensen N."/>
            <person name="Bonometti L."/>
            <person name="Westerberg I."/>
            <person name="Brannstrom I.O."/>
            <person name="Guillou S."/>
            <person name="Cros-Aarteil S."/>
            <person name="Calhoun S."/>
            <person name="Kuo A."/>
            <person name="Mondo S."/>
            <person name="Pangilinan J."/>
            <person name="Riley R."/>
            <person name="LaButti K."/>
            <person name="Andreopoulos B."/>
            <person name="Lipzen A."/>
            <person name="Chen C."/>
            <person name="Yanf M."/>
            <person name="Daum C."/>
            <person name="Ng V."/>
            <person name="Clum A."/>
            <person name="Steindorff A."/>
            <person name="Ohm R."/>
            <person name="Martin F."/>
            <person name="Silar P."/>
            <person name="Natvig D."/>
            <person name="Lalanne C."/>
            <person name="Gautier V."/>
            <person name="Ament-velasquez S.L."/>
            <person name="Kruys A."/>
            <person name="Hutchinson M.I."/>
            <person name="Powell A.J."/>
            <person name="Barry K."/>
            <person name="Miller A.N."/>
            <person name="Grigoriev I.V."/>
            <person name="Debuchy R."/>
            <person name="Gladieux P."/>
            <person name="Thoren M.H."/>
            <person name="Johannesson H."/>
        </authorList>
    </citation>
    <scope>NUCLEOTIDE SEQUENCE</scope>
    <source>
        <strain evidence="3">CBS 232.78</strain>
    </source>
</reference>
<sequence length="329" mass="35347">MSPVNVPTTIAGKAVGPIGFGMMNLTLFGGIPLDEAIKPMKTALDNGANFWNAGTLYGPPDANSLHLLKHYFTAYPSDASRIVLSVKGAYNAATHTPDCSPEGIRASVDECLRVLDGTKTIDLFECARVDPKVPIETSIATLAALVREGKIGSYGLSEVNAEHIRRAHAVYPPAAVEVELSLFTRTVLAQGGVVDTCRELGIPLVGYSPLDRGWLAGSFKTLDDLAADDFRRGWPRFQPGAFESNVRLAEEVEKVAKRKGCTSAQVAIAWVVKQGVLPIPGSTKSERVAENMKMVELTGDDVAELQAAVDKTEVVGDRYPAAFQEYLSK</sequence>
<gene>
    <name evidence="3" type="ORF">B0H63DRAFT_172313</name>
</gene>
<dbReference type="PANTHER" id="PTHR43625:SF78">
    <property type="entry name" value="PYRIDOXAL REDUCTASE-RELATED"/>
    <property type="match status" value="1"/>
</dbReference>
<comment type="caution">
    <text evidence="3">The sequence shown here is derived from an EMBL/GenBank/DDBJ whole genome shotgun (WGS) entry which is preliminary data.</text>
</comment>
<dbReference type="CDD" id="cd19077">
    <property type="entry name" value="AKR_AKR8A1-2"/>
    <property type="match status" value="1"/>
</dbReference>
<evidence type="ECO:0000259" key="2">
    <source>
        <dbReference type="Pfam" id="PF00248"/>
    </source>
</evidence>
<dbReference type="Proteomes" id="UP001285441">
    <property type="component" value="Unassembled WGS sequence"/>
</dbReference>
<dbReference type="EMBL" id="JAULSW010000004">
    <property type="protein sequence ID" value="KAK3384845.1"/>
    <property type="molecule type" value="Genomic_DNA"/>
</dbReference>
<reference evidence="3" key="1">
    <citation type="journal article" date="2023" name="Mol. Phylogenet. Evol.">
        <title>Genome-scale phylogeny and comparative genomics of the fungal order Sordariales.</title>
        <authorList>
            <person name="Hensen N."/>
            <person name="Bonometti L."/>
            <person name="Westerberg I."/>
            <person name="Brannstrom I.O."/>
            <person name="Guillou S."/>
            <person name="Cros-Aarteil S."/>
            <person name="Calhoun S."/>
            <person name="Haridas S."/>
            <person name="Kuo A."/>
            <person name="Mondo S."/>
            <person name="Pangilinan J."/>
            <person name="Riley R."/>
            <person name="LaButti K."/>
            <person name="Andreopoulos B."/>
            <person name="Lipzen A."/>
            <person name="Chen C."/>
            <person name="Yan M."/>
            <person name="Daum C."/>
            <person name="Ng V."/>
            <person name="Clum A."/>
            <person name="Steindorff A."/>
            <person name="Ohm R.A."/>
            <person name="Martin F."/>
            <person name="Silar P."/>
            <person name="Natvig D.O."/>
            <person name="Lalanne C."/>
            <person name="Gautier V."/>
            <person name="Ament-Velasquez S.L."/>
            <person name="Kruys A."/>
            <person name="Hutchinson M.I."/>
            <person name="Powell A.J."/>
            <person name="Barry K."/>
            <person name="Miller A.N."/>
            <person name="Grigoriev I.V."/>
            <person name="Debuchy R."/>
            <person name="Gladieux P."/>
            <person name="Hiltunen Thoren M."/>
            <person name="Johannesson H."/>
        </authorList>
    </citation>
    <scope>NUCLEOTIDE SEQUENCE</scope>
    <source>
        <strain evidence="3">CBS 232.78</strain>
    </source>
</reference>
<evidence type="ECO:0000256" key="1">
    <source>
        <dbReference type="ARBA" id="ARBA00023002"/>
    </source>
</evidence>
<dbReference type="GO" id="GO:0016491">
    <property type="term" value="F:oxidoreductase activity"/>
    <property type="evidence" value="ECO:0007669"/>
    <property type="project" value="UniProtKB-KW"/>
</dbReference>